<feature type="compositionally biased region" description="Basic and acidic residues" evidence="1">
    <location>
        <begin position="132"/>
        <end position="143"/>
    </location>
</feature>
<accession>A0AAD9YN60</accession>
<proteinExistence type="predicted"/>
<dbReference type="AlphaFoldDB" id="A0AAD9YN60"/>
<keyword evidence="3" id="KW-1185">Reference proteome</keyword>
<evidence type="ECO:0000256" key="1">
    <source>
        <dbReference type="SAM" id="MobiDB-lite"/>
    </source>
</evidence>
<feature type="region of interest" description="Disordered" evidence="1">
    <location>
        <begin position="1"/>
        <end position="20"/>
    </location>
</feature>
<gene>
    <name evidence="2" type="ORF">CKAH01_04395</name>
</gene>
<dbReference type="Proteomes" id="UP001281614">
    <property type="component" value="Unassembled WGS sequence"/>
</dbReference>
<evidence type="ECO:0000313" key="2">
    <source>
        <dbReference type="EMBL" id="KAK2770052.1"/>
    </source>
</evidence>
<sequence length="153" mass="15794">MLAQQSRGASSSGASTSARSRCYGVAIEEKPSGDVGGRGGFVWAAGAVRRCPIEVERSLGRLQGKKLSLASVLGRGWEEPGGLKRGSWGSAAAAAGGGGRRWGTTTATNDVDDGCSRYEMNAPAARAETILGREKGRPRDGGGKEAIWINAQS</sequence>
<dbReference type="EMBL" id="VYYT01000101">
    <property type="protein sequence ID" value="KAK2770052.1"/>
    <property type="molecule type" value="Genomic_DNA"/>
</dbReference>
<name>A0AAD9YN60_COLKA</name>
<comment type="caution">
    <text evidence="2">The sequence shown here is derived from an EMBL/GenBank/DDBJ whole genome shotgun (WGS) entry which is preliminary data.</text>
</comment>
<feature type="region of interest" description="Disordered" evidence="1">
    <location>
        <begin position="84"/>
        <end position="114"/>
    </location>
</feature>
<reference evidence="2" key="1">
    <citation type="submission" date="2023-02" db="EMBL/GenBank/DDBJ databases">
        <title>Colletotrichum kahawae CIFC_Que2 genome sequencing and assembly.</title>
        <authorList>
            <person name="Baroncelli R."/>
        </authorList>
    </citation>
    <scope>NUCLEOTIDE SEQUENCE</scope>
    <source>
        <strain evidence="2">CIFC_Que2</strain>
    </source>
</reference>
<evidence type="ECO:0000313" key="3">
    <source>
        <dbReference type="Proteomes" id="UP001281614"/>
    </source>
</evidence>
<protein>
    <submittedName>
        <fullName evidence="2">Uncharacterized protein</fullName>
    </submittedName>
</protein>
<feature type="region of interest" description="Disordered" evidence="1">
    <location>
        <begin position="132"/>
        <end position="153"/>
    </location>
</feature>
<organism evidence="2 3">
    <name type="scientific">Colletotrichum kahawae</name>
    <name type="common">Coffee berry disease fungus</name>
    <dbReference type="NCBI Taxonomy" id="34407"/>
    <lineage>
        <taxon>Eukaryota</taxon>
        <taxon>Fungi</taxon>
        <taxon>Dikarya</taxon>
        <taxon>Ascomycota</taxon>
        <taxon>Pezizomycotina</taxon>
        <taxon>Sordariomycetes</taxon>
        <taxon>Hypocreomycetidae</taxon>
        <taxon>Glomerellales</taxon>
        <taxon>Glomerellaceae</taxon>
        <taxon>Colletotrichum</taxon>
        <taxon>Colletotrichum gloeosporioides species complex</taxon>
    </lineage>
</organism>